<feature type="transmembrane region" description="Helical" evidence="6">
    <location>
        <begin position="108"/>
        <end position="128"/>
    </location>
</feature>
<comment type="subcellular location">
    <subcellularLocation>
        <location evidence="1">Endomembrane system</location>
        <topology evidence="1">Multi-pass membrane protein</topology>
    </subcellularLocation>
</comment>
<dbReference type="InterPro" id="IPR050638">
    <property type="entry name" value="AA-Vitamin_Transporters"/>
</dbReference>
<dbReference type="PANTHER" id="PTHR32322">
    <property type="entry name" value="INNER MEMBRANE TRANSPORTER"/>
    <property type="match status" value="1"/>
</dbReference>
<evidence type="ECO:0000313" key="8">
    <source>
        <dbReference type="EMBL" id="RWR09668.1"/>
    </source>
</evidence>
<feature type="transmembrane region" description="Helical" evidence="6">
    <location>
        <begin position="46"/>
        <end position="64"/>
    </location>
</feature>
<evidence type="ECO:0000259" key="7">
    <source>
        <dbReference type="Pfam" id="PF00892"/>
    </source>
</evidence>
<feature type="transmembrane region" description="Helical" evidence="6">
    <location>
        <begin position="140"/>
        <end position="158"/>
    </location>
</feature>
<keyword evidence="4 6" id="KW-1133">Transmembrane helix</keyword>
<organism evidence="8 9">
    <name type="scientific">Siminovitchia fortis</name>
    <dbReference type="NCBI Taxonomy" id="254758"/>
    <lineage>
        <taxon>Bacteria</taxon>
        <taxon>Bacillati</taxon>
        <taxon>Bacillota</taxon>
        <taxon>Bacilli</taxon>
        <taxon>Bacillales</taxon>
        <taxon>Bacillaceae</taxon>
        <taxon>Siminovitchia</taxon>
    </lineage>
</organism>
<feature type="transmembrane region" description="Helical" evidence="6">
    <location>
        <begin position="164"/>
        <end position="184"/>
    </location>
</feature>
<keyword evidence="3 6" id="KW-0812">Transmembrane</keyword>
<dbReference type="EMBL" id="QYTU02000021">
    <property type="protein sequence ID" value="RWR09668.1"/>
    <property type="molecule type" value="Genomic_DNA"/>
</dbReference>
<evidence type="ECO:0000256" key="5">
    <source>
        <dbReference type="ARBA" id="ARBA00023136"/>
    </source>
</evidence>
<dbReference type="OrthoDB" id="9810818at2"/>
<evidence type="ECO:0000256" key="2">
    <source>
        <dbReference type="ARBA" id="ARBA00007362"/>
    </source>
</evidence>
<evidence type="ECO:0000256" key="3">
    <source>
        <dbReference type="ARBA" id="ARBA00022692"/>
    </source>
</evidence>
<evidence type="ECO:0000256" key="1">
    <source>
        <dbReference type="ARBA" id="ARBA00004127"/>
    </source>
</evidence>
<sequence length="305" mass="33454">MSSNQAAMAYSRIRGMALVLTGAIFWGVSGTVAQYLFQQEKFSPEWLTVVRLLSSGLLLLAIAYRKEKERAWAVWKNKRDAFNLIIFSILGMLAVQYTYFAAIQYSNAATATVLQYLGPVLITLYVAVLMRRMPRPIEAAAVLLAVLGTFLLVTQGSIRQLSISGLALFWGLSSAVAMAFYTLYPHSLLTKWGSTIIVGWAMLIGGAGFSFVHPPWRFEGQWSIPAACAVVFIVIFGTLIAFYCYLESLKYLSAPETSILASVEPLSAAFTSVIWLNVSFGVPEWSGTLCIIATIALLSLGKSRN</sequence>
<evidence type="ECO:0000256" key="4">
    <source>
        <dbReference type="ARBA" id="ARBA00022989"/>
    </source>
</evidence>
<feature type="transmembrane region" description="Helical" evidence="6">
    <location>
        <begin position="196"/>
        <end position="216"/>
    </location>
</feature>
<dbReference type="InterPro" id="IPR000620">
    <property type="entry name" value="EamA_dom"/>
</dbReference>
<evidence type="ECO:0000256" key="6">
    <source>
        <dbReference type="SAM" id="Phobius"/>
    </source>
</evidence>
<dbReference type="PANTHER" id="PTHR32322:SF2">
    <property type="entry name" value="EAMA DOMAIN-CONTAINING PROTEIN"/>
    <property type="match status" value="1"/>
</dbReference>
<dbReference type="GO" id="GO:0016020">
    <property type="term" value="C:membrane"/>
    <property type="evidence" value="ECO:0007669"/>
    <property type="project" value="UniProtKB-SubCell"/>
</dbReference>
<dbReference type="Proteomes" id="UP000273811">
    <property type="component" value="Unassembled WGS sequence"/>
</dbReference>
<keyword evidence="5 6" id="KW-0472">Membrane</keyword>
<feature type="transmembrane region" description="Helical" evidence="6">
    <location>
        <begin position="258"/>
        <end position="276"/>
    </location>
</feature>
<name>A0A443IR87_9BACI</name>
<comment type="similarity">
    <text evidence="2">Belongs to the EamA transporter family.</text>
</comment>
<evidence type="ECO:0000313" key="9">
    <source>
        <dbReference type="Proteomes" id="UP000273811"/>
    </source>
</evidence>
<feature type="transmembrane region" description="Helical" evidence="6">
    <location>
        <begin position="222"/>
        <end position="246"/>
    </location>
</feature>
<keyword evidence="9" id="KW-1185">Reference proteome</keyword>
<dbReference type="InterPro" id="IPR037185">
    <property type="entry name" value="EmrE-like"/>
</dbReference>
<accession>A0A443IR87</accession>
<feature type="transmembrane region" description="Helical" evidence="6">
    <location>
        <begin position="84"/>
        <end position="102"/>
    </location>
</feature>
<gene>
    <name evidence="8" type="ORF">D4N35_010585</name>
</gene>
<reference evidence="8" key="1">
    <citation type="submission" date="2018-12" db="EMBL/GenBank/DDBJ databases">
        <authorList>
            <person name="Sun L."/>
            <person name="Chen Z."/>
        </authorList>
    </citation>
    <scope>NUCLEOTIDE SEQUENCE [LARGE SCALE GENOMIC DNA]</scope>
    <source>
        <strain evidence="8">DSM 16012</strain>
    </source>
</reference>
<comment type="caution">
    <text evidence="8">The sequence shown here is derived from an EMBL/GenBank/DDBJ whole genome shotgun (WGS) entry which is preliminary data.</text>
</comment>
<feature type="domain" description="EamA" evidence="7">
    <location>
        <begin position="14"/>
        <end position="153"/>
    </location>
</feature>
<feature type="domain" description="EamA" evidence="7">
    <location>
        <begin position="167"/>
        <end position="299"/>
    </location>
</feature>
<dbReference type="SUPFAM" id="SSF103481">
    <property type="entry name" value="Multidrug resistance efflux transporter EmrE"/>
    <property type="match status" value="2"/>
</dbReference>
<proteinExistence type="inferred from homology"/>
<dbReference type="RefSeq" id="WP_120073314.1">
    <property type="nucleotide sequence ID" value="NZ_CP126113.1"/>
</dbReference>
<dbReference type="AlphaFoldDB" id="A0A443IR87"/>
<protein>
    <submittedName>
        <fullName evidence="8">EamA family transporter</fullName>
    </submittedName>
</protein>
<dbReference type="GeneID" id="56393076"/>
<feature type="transmembrane region" description="Helical" evidence="6">
    <location>
        <begin position="282"/>
        <end position="300"/>
    </location>
</feature>
<dbReference type="Pfam" id="PF00892">
    <property type="entry name" value="EamA"/>
    <property type="match status" value="2"/>
</dbReference>